<feature type="compositionally biased region" description="Basic and acidic residues" evidence="1">
    <location>
        <begin position="35"/>
        <end position="45"/>
    </location>
</feature>
<accession>A0A6H5HFJ7</accession>
<feature type="region of interest" description="Disordered" evidence="1">
    <location>
        <begin position="1"/>
        <end position="49"/>
    </location>
</feature>
<organism evidence="2 3">
    <name type="scientific">Nesidiocoris tenuis</name>
    <dbReference type="NCBI Taxonomy" id="355587"/>
    <lineage>
        <taxon>Eukaryota</taxon>
        <taxon>Metazoa</taxon>
        <taxon>Ecdysozoa</taxon>
        <taxon>Arthropoda</taxon>
        <taxon>Hexapoda</taxon>
        <taxon>Insecta</taxon>
        <taxon>Pterygota</taxon>
        <taxon>Neoptera</taxon>
        <taxon>Paraneoptera</taxon>
        <taxon>Hemiptera</taxon>
        <taxon>Heteroptera</taxon>
        <taxon>Panheteroptera</taxon>
        <taxon>Cimicomorpha</taxon>
        <taxon>Miridae</taxon>
        <taxon>Dicyphina</taxon>
        <taxon>Nesidiocoris</taxon>
    </lineage>
</organism>
<evidence type="ECO:0000313" key="2">
    <source>
        <dbReference type="EMBL" id="CAB0016834.1"/>
    </source>
</evidence>
<feature type="compositionally biased region" description="Polar residues" evidence="1">
    <location>
        <begin position="24"/>
        <end position="34"/>
    </location>
</feature>
<dbReference type="EMBL" id="CADCXU010030610">
    <property type="protein sequence ID" value="CAB0016834.1"/>
    <property type="molecule type" value="Genomic_DNA"/>
</dbReference>
<reference evidence="2 3" key="1">
    <citation type="submission" date="2020-02" db="EMBL/GenBank/DDBJ databases">
        <authorList>
            <person name="Ferguson B K."/>
        </authorList>
    </citation>
    <scope>NUCLEOTIDE SEQUENCE [LARGE SCALE GENOMIC DNA]</scope>
</reference>
<evidence type="ECO:0000313" key="3">
    <source>
        <dbReference type="Proteomes" id="UP000479000"/>
    </source>
</evidence>
<proteinExistence type="predicted"/>
<dbReference type="AlphaFoldDB" id="A0A6H5HFJ7"/>
<keyword evidence="3" id="KW-1185">Reference proteome</keyword>
<sequence length="107" mass="11316">MGELTEESNAGDASQPASAPAHPVTSTPSYPTTNDAKDDNGDHDVATTPRNPAHFYVYCSHCTNAPGVLRANLALSRLIEIRPLGRMFSSQTGFPATARSWGARSTG</sequence>
<feature type="compositionally biased region" description="Polar residues" evidence="1">
    <location>
        <begin position="7"/>
        <end position="17"/>
    </location>
</feature>
<dbReference type="Proteomes" id="UP000479000">
    <property type="component" value="Unassembled WGS sequence"/>
</dbReference>
<gene>
    <name evidence="2" type="ORF">NTEN_LOCUS20961</name>
</gene>
<protein>
    <submittedName>
        <fullName evidence="2">Uncharacterized protein</fullName>
    </submittedName>
</protein>
<name>A0A6H5HFJ7_9HEMI</name>
<evidence type="ECO:0000256" key="1">
    <source>
        <dbReference type="SAM" id="MobiDB-lite"/>
    </source>
</evidence>